<dbReference type="AlphaFoldDB" id="A0A382LD08"/>
<evidence type="ECO:0000256" key="2">
    <source>
        <dbReference type="SAM" id="Phobius"/>
    </source>
</evidence>
<protein>
    <submittedName>
        <fullName evidence="3">Uncharacterized protein</fullName>
    </submittedName>
</protein>
<evidence type="ECO:0000313" key="3">
    <source>
        <dbReference type="EMBL" id="SVC34529.1"/>
    </source>
</evidence>
<name>A0A382LD08_9ZZZZ</name>
<keyword evidence="2" id="KW-0812">Transmembrane</keyword>
<organism evidence="3">
    <name type="scientific">marine metagenome</name>
    <dbReference type="NCBI Taxonomy" id="408172"/>
    <lineage>
        <taxon>unclassified sequences</taxon>
        <taxon>metagenomes</taxon>
        <taxon>ecological metagenomes</taxon>
    </lineage>
</organism>
<feature type="region of interest" description="Disordered" evidence="1">
    <location>
        <begin position="208"/>
        <end position="236"/>
    </location>
</feature>
<sequence length="236" mass="25672">MDQETHYPEEYPMDPMEGEAYEPDYTVAPPVESAFDRYLREFRLLNSLLISLFSVTIFLILMWGLVVYVAGGGEGTADFADAGVAPLQQKQPKQKVKLMQRQKKAQPSVKQTFRATAISDIAMPDLNDLDVKDLAPVVAANAPSVGNIGMDNDAMKNALKGIGLALPKTMAQRCDPKKRIGRLRAGGGKDMTEQAIIRGLTWLKNTQAKDGSWGGDAKKDGEPAPSDKNAMTGMAL</sequence>
<accession>A0A382LD08</accession>
<feature type="region of interest" description="Disordered" evidence="1">
    <location>
        <begin position="1"/>
        <end position="23"/>
    </location>
</feature>
<proteinExistence type="predicted"/>
<keyword evidence="2" id="KW-1133">Transmembrane helix</keyword>
<dbReference type="EMBL" id="UINC01086246">
    <property type="protein sequence ID" value="SVC34529.1"/>
    <property type="molecule type" value="Genomic_DNA"/>
</dbReference>
<keyword evidence="2" id="KW-0472">Membrane</keyword>
<reference evidence="3" key="1">
    <citation type="submission" date="2018-05" db="EMBL/GenBank/DDBJ databases">
        <authorList>
            <person name="Lanie J.A."/>
            <person name="Ng W.-L."/>
            <person name="Kazmierczak K.M."/>
            <person name="Andrzejewski T.M."/>
            <person name="Davidsen T.M."/>
            <person name="Wayne K.J."/>
            <person name="Tettelin H."/>
            <person name="Glass J.I."/>
            <person name="Rusch D."/>
            <person name="Podicherti R."/>
            <person name="Tsui H.-C.T."/>
            <person name="Winkler M.E."/>
        </authorList>
    </citation>
    <scope>NUCLEOTIDE SEQUENCE</scope>
</reference>
<dbReference type="Gene3D" id="1.50.10.20">
    <property type="match status" value="1"/>
</dbReference>
<gene>
    <name evidence="3" type="ORF">METZ01_LOCUS287383</name>
</gene>
<feature type="transmembrane region" description="Helical" evidence="2">
    <location>
        <begin position="47"/>
        <end position="70"/>
    </location>
</feature>
<evidence type="ECO:0000256" key="1">
    <source>
        <dbReference type="SAM" id="MobiDB-lite"/>
    </source>
</evidence>
<feature type="non-terminal residue" evidence="3">
    <location>
        <position position="236"/>
    </location>
</feature>